<evidence type="ECO:0008006" key="4">
    <source>
        <dbReference type="Google" id="ProtNLM"/>
    </source>
</evidence>
<evidence type="ECO:0000256" key="1">
    <source>
        <dbReference type="SAM" id="SignalP"/>
    </source>
</evidence>
<dbReference type="EMBL" id="JBELPZ010000003">
    <property type="protein sequence ID" value="MFL9843867.1"/>
    <property type="molecule type" value="Genomic_DNA"/>
</dbReference>
<feature type="chain" id="PRO_5046291904" description="DUF4468 domain-containing protein" evidence="1">
    <location>
        <begin position="20"/>
        <end position="171"/>
    </location>
</feature>
<name>A0ABW8YVA2_9FLAO</name>
<reference evidence="2 3" key="1">
    <citation type="submission" date="2024-06" db="EMBL/GenBank/DDBJ databases">
        <authorList>
            <person name="Kaempfer P."/>
            <person name="Viver T."/>
        </authorList>
    </citation>
    <scope>NUCLEOTIDE SEQUENCE [LARGE SCALE GENOMIC DNA]</scope>
    <source>
        <strain evidence="2 3">ST-119</strain>
    </source>
</reference>
<gene>
    <name evidence="2" type="ORF">ABS766_05480</name>
</gene>
<proteinExistence type="predicted"/>
<evidence type="ECO:0000313" key="3">
    <source>
        <dbReference type="Proteomes" id="UP001629156"/>
    </source>
</evidence>
<protein>
    <recommendedName>
        <fullName evidence="4">DUF4468 domain-containing protein</fullName>
    </recommendedName>
</protein>
<keyword evidence="1" id="KW-0732">Signal</keyword>
<organism evidence="2 3">
    <name type="scientific">Flavobacterium rhizosphaerae</name>
    <dbReference type="NCBI Taxonomy" id="3163298"/>
    <lineage>
        <taxon>Bacteria</taxon>
        <taxon>Pseudomonadati</taxon>
        <taxon>Bacteroidota</taxon>
        <taxon>Flavobacteriia</taxon>
        <taxon>Flavobacteriales</taxon>
        <taxon>Flavobacteriaceae</taxon>
        <taxon>Flavobacterium</taxon>
    </lineage>
</organism>
<accession>A0ABW8YVA2</accession>
<evidence type="ECO:0000313" key="2">
    <source>
        <dbReference type="EMBL" id="MFL9843867.1"/>
    </source>
</evidence>
<comment type="caution">
    <text evidence="2">The sequence shown here is derived from an EMBL/GenBank/DDBJ whole genome shotgun (WGS) entry which is preliminary data.</text>
</comment>
<keyword evidence="3" id="KW-1185">Reference proteome</keyword>
<dbReference type="RefSeq" id="WP_408084115.1">
    <property type="nucleotide sequence ID" value="NZ_JBELPZ010000003.1"/>
</dbReference>
<sequence length="171" mass="19320">MKKLFLLLSTIALSATTYAQGNFHAEDGKLVWEREIQSTNADVVTILDREPNLKITGLMDNVYKGVAFNITPNCPDASALLKNECKFEFFIIVNPESYVVKIENFKMLEHYGPMGARVMANRSEKYYLDSDGKMRNDADTINDLNNLDRYLNAIFALPAASQQRALTSNKK</sequence>
<dbReference type="Proteomes" id="UP001629156">
    <property type="component" value="Unassembled WGS sequence"/>
</dbReference>
<feature type="signal peptide" evidence="1">
    <location>
        <begin position="1"/>
        <end position="19"/>
    </location>
</feature>